<sequence>MESSSLTVTQNGLAAAAGWCGALADTLAAHGVPAGVGVSPLGSAAAVAGAHAQVAAAGVRCTARVQGTATKLTTAAAGYGANEGHAVAQFRALSGPRMC</sequence>
<protein>
    <recommendedName>
        <fullName evidence="3">PE family protein</fullName>
    </recommendedName>
</protein>
<dbReference type="EMBL" id="VTZN01000056">
    <property type="protein sequence ID" value="KAA1250137.1"/>
    <property type="molecule type" value="Genomic_DNA"/>
</dbReference>
<dbReference type="RefSeq" id="WP_149654034.1">
    <property type="nucleotide sequence ID" value="NZ_VTZN01000056.1"/>
</dbReference>
<reference evidence="1 2" key="1">
    <citation type="submission" date="2019-09" db="EMBL/GenBank/DDBJ databases">
        <title>Report of infection by Mycobacterium simiae a patient suffering from pulmonary tuberculosis.</title>
        <authorList>
            <person name="Mohanty P.S."/>
            <person name="Bansal A.K."/>
            <person name="Singh H."/>
            <person name="Sharma S."/>
            <person name="Patil S.A."/>
            <person name="Upadhaya P."/>
            <person name="Singh P.K."/>
            <person name="Kumar D."/>
            <person name="Kumar S."/>
            <person name="Singh R.K."/>
            <person name="Chaudhary B."/>
        </authorList>
    </citation>
    <scope>NUCLEOTIDE SEQUENCE [LARGE SCALE GENOMIC DNA]</scope>
    <source>
        <strain evidence="1 2">JAL-560-SIM</strain>
    </source>
</reference>
<name>A0A5B1BND5_MYCSI</name>
<proteinExistence type="predicted"/>
<dbReference type="AlphaFoldDB" id="A0A5B1BND5"/>
<dbReference type="Proteomes" id="UP000324701">
    <property type="component" value="Unassembled WGS sequence"/>
</dbReference>
<evidence type="ECO:0000313" key="1">
    <source>
        <dbReference type="EMBL" id="KAA1250137.1"/>
    </source>
</evidence>
<evidence type="ECO:0000313" key="2">
    <source>
        <dbReference type="Proteomes" id="UP000324701"/>
    </source>
</evidence>
<organism evidence="1 2">
    <name type="scientific">Mycobacterium simiae</name>
    <name type="common">Mycobacterium habana</name>
    <dbReference type="NCBI Taxonomy" id="1784"/>
    <lineage>
        <taxon>Bacteria</taxon>
        <taxon>Bacillati</taxon>
        <taxon>Actinomycetota</taxon>
        <taxon>Actinomycetes</taxon>
        <taxon>Mycobacteriales</taxon>
        <taxon>Mycobacteriaceae</taxon>
        <taxon>Mycobacterium</taxon>
        <taxon>Mycobacterium simiae complex</taxon>
    </lineage>
</organism>
<evidence type="ECO:0008006" key="3">
    <source>
        <dbReference type="Google" id="ProtNLM"/>
    </source>
</evidence>
<accession>A0A5B1BND5</accession>
<keyword evidence="2" id="KW-1185">Reference proteome</keyword>
<comment type="caution">
    <text evidence="1">The sequence shown here is derived from an EMBL/GenBank/DDBJ whole genome shotgun (WGS) entry which is preliminary data.</text>
</comment>
<gene>
    <name evidence="1" type="ORF">F0Q45_11255</name>
</gene>